<reference evidence="1 2" key="1">
    <citation type="journal article" date="2022" name="Allergy">
        <title>Genome assembly and annotation of Periplaneta americana reveal a comprehensive cockroach allergen profile.</title>
        <authorList>
            <person name="Wang L."/>
            <person name="Xiong Q."/>
            <person name="Saelim N."/>
            <person name="Wang L."/>
            <person name="Nong W."/>
            <person name="Wan A.T."/>
            <person name="Shi M."/>
            <person name="Liu X."/>
            <person name="Cao Q."/>
            <person name="Hui J.H.L."/>
            <person name="Sookrung N."/>
            <person name="Leung T.F."/>
            <person name="Tungtrongchitr A."/>
            <person name="Tsui S.K.W."/>
        </authorList>
    </citation>
    <scope>NUCLEOTIDE SEQUENCE [LARGE SCALE GENOMIC DNA]</scope>
    <source>
        <strain evidence="1">PWHHKU_190912</strain>
    </source>
</reference>
<keyword evidence="2" id="KW-1185">Reference proteome</keyword>
<dbReference type="PANTHER" id="PTHR47326">
    <property type="entry name" value="TRANSPOSABLE ELEMENT TC3 TRANSPOSASE-LIKE PROTEIN"/>
    <property type="match status" value="1"/>
</dbReference>
<name>A0ABQ8SBU5_PERAM</name>
<comment type="caution">
    <text evidence="1">The sequence shown here is derived from an EMBL/GenBank/DDBJ whole genome shotgun (WGS) entry which is preliminary data.</text>
</comment>
<proteinExistence type="predicted"/>
<dbReference type="PANTHER" id="PTHR47326:SF1">
    <property type="entry name" value="HTH PSQ-TYPE DOMAIN-CONTAINING PROTEIN"/>
    <property type="match status" value="1"/>
</dbReference>
<sequence>MAPVRHRWSINDVIGGIRNTVMPSDYSPKSEASVVSPEVSDPLALLSSSSWGCSRAVLLLALAAGTYYIKVNVDIGFSEKSILSLLRTSHNLRAIAQATSAYLKEFGVHSPKRNTILGLVNKLETTGSLLSEKGKHRSSRLPTVVVDVRARLEQSPKKSLRRLSQETGYTYSMCQRAAKSAGLKPYRVTVVHQLQEPDKDKIELLSLYHRDLRI</sequence>
<gene>
    <name evidence="1" type="ORF">ANN_19908</name>
</gene>
<organism evidence="1 2">
    <name type="scientific">Periplaneta americana</name>
    <name type="common">American cockroach</name>
    <name type="synonym">Blatta americana</name>
    <dbReference type="NCBI Taxonomy" id="6978"/>
    <lineage>
        <taxon>Eukaryota</taxon>
        <taxon>Metazoa</taxon>
        <taxon>Ecdysozoa</taxon>
        <taxon>Arthropoda</taxon>
        <taxon>Hexapoda</taxon>
        <taxon>Insecta</taxon>
        <taxon>Pterygota</taxon>
        <taxon>Neoptera</taxon>
        <taxon>Polyneoptera</taxon>
        <taxon>Dictyoptera</taxon>
        <taxon>Blattodea</taxon>
        <taxon>Blattoidea</taxon>
        <taxon>Blattidae</taxon>
        <taxon>Blattinae</taxon>
        <taxon>Periplaneta</taxon>
    </lineage>
</organism>
<dbReference type="Proteomes" id="UP001148838">
    <property type="component" value="Unassembled WGS sequence"/>
</dbReference>
<dbReference type="EMBL" id="JAJSOF020000031">
    <property type="protein sequence ID" value="KAJ4431311.1"/>
    <property type="molecule type" value="Genomic_DNA"/>
</dbReference>
<accession>A0ABQ8SBU5</accession>
<protein>
    <submittedName>
        <fullName evidence="1">Uncharacterized protein</fullName>
    </submittedName>
</protein>
<evidence type="ECO:0000313" key="2">
    <source>
        <dbReference type="Proteomes" id="UP001148838"/>
    </source>
</evidence>
<evidence type="ECO:0000313" key="1">
    <source>
        <dbReference type="EMBL" id="KAJ4431311.1"/>
    </source>
</evidence>